<dbReference type="InterPro" id="IPR037523">
    <property type="entry name" value="VOC_core"/>
</dbReference>
<dbReference type="SUPFAM" id="SSF54593">
    <property type="entry name" value="Glyoxalase/Bleomycin resistance protein/Dihydroxybiphenyl dioxygenase"/>
    <property type="match status" value="1"/>
</dbReference>
<evidence type="ECO:0000313" key="2">
    <source>
        <dbReference type="EMBL" id="GAA3969970.1"/>
    </source>
</evidence>
<dbReference type="PROSITE" id="PS51819">
    <property type="entry name" value="VOC"/>
    <property type="match status" value="1"/>
</dbReference>
<dbReference type="Proteomes" id="UP001500742">
    <property type="component" value="Unassembled WGS sequence"/>
</dbReference>
<evidence type="ECO:0000259" key="1">
    <source>
        <dbReference type="PROSITE" id="PS51819"/>
    </source>
</evidence>
<name>A0ABP7PRB9_9SPHI</name>
<feature type="domain" description="VOC" evidence="1">
    <location>
        <begin position="2"/>
        <end position="114"/>
    </location>
</feature>
<protein>
    <recommendedName>
        <fullName evidence="1">VOC domain-containing protein</fullName>
    </recommendedName>
</protein>
<organism evidence="2 3">
    <name type="scientific">Mucilaginibacter dorajii</name>
    <dbReference type="NCBI Taxonomy" id="692994"/>
    <lineage>
        <taxon>Bacteria</taxon>
        <taxon>Pseudomonadati</taxon>
        <taxon>Bacteroidota</taxon>
        <taxon>Sphingobacteriia</taxon>
        <taxon>Sphingobacteriales</taxon>
        <taxon>Sphingobacteriaceae</taxon>
        <taxon>Mucilaginibacter</taxon>
    </lineage>
</organism>
<dbReference type="RefSeq" id="WP_259095664.1">
    <property type="nucleotide sequence ID" value="NZ_BAAAZC010000013.1"/>
</dbReference>
<dbReference type="Pfam" id="PF00903">
    <property type="entry name" value="Glyoxalase"/>
    <property type="match status" value="1"/>
</dbReference>
<gene>
    <name evidence="2" type="ORF">GCM10022210_18780</name>
</gene>
<evidence type="ECO:0000313" key="3">
    <source>
        <dbReference type="Proteomes" id="UP001500742"/>
    </source>
</evidence>
<proteinExistence type="predicted"/>
<sequence length="118" mass="13567">MKFEKAVPILYSTDVVRSLNYYVEKLGFEEKWEWGSPPDFGGVVKGEVQIFFCEKNQGSPGTWLSIFVDNVDEFYEDVKARGAKILSVPDDKPWYVREMLVEDPDGHIIRFGHGIDCD</sequence>
<accession>A0ABP7PRB9</accession>
<reference evidence="3" key="1">
    <citation type="journal article" date="2019" name="Int. J. Syst. Evol. Microbiol.">
        <title>The Global Catalogue of Microorganisms (GCM) 10K type strain sequencing project: providing services to taxonomists for standard genome sequencing and annotation.</title>
        <authorList>
            <consortium name="The Broad Institute Genomics Platform"/>
            <consortium name="The Broad Institute Genome Sequencing Center for Infectious Disease"/>
            <person name="Wu L."/>
            <person name="Ma J."/>
        </authorList>
    </citation>
    <scope>NUCLEOTIDE SEQUENCE [LARGE SCALE GENOMIC DNA]</scope>
    <source>
        <strain evidence="3">JCM 16601</strain>
    </source>
</reference>
<dbReference type="InterPro" id="IPR004360">
    <property type="entry name" value="Glyas_Fos-R_dOase_dom"/>
</dbReference>
<dbReference type="Gene3D" id="3.10.180.10">
    <property type="entry name" value="2,3-Dihydroxybiphenyl 1,2-Dioxygenase, domain 1"/>
    <property type="match status" value="1"/>
</dbReference>
<keyword evidence="3" id="KW-1185">Reference proteome</keyword>
<comment type="caution">
    <text evidence="2">The sequence shown here is derived from an EMBL/GenBank/DDBJ whole genome shotgun (WGS) entry which is preliminary data.</text>
</comment>
<dbReference type="EMBL" id="BAAAZC010000013">
    <property type="protein sequence ID" value="GAA3969970.1"/>
    <property type="molecule type" value="Genomic_DNA"/>
</dbReference>
<dbReference type="InterPro" id="IPR029068">
    <property type="entry name" value="Glyas_Bleomycin-R_OHBP_Dase"/>
</dbReference>